<sequence>MANELFRLIVGSAQPKTYLARVPEATISEVNPYMTVCELAEQYTPLNSSEIKGSPIEIICSSRVLMNDLARITVSSLLLAENDMHGGNIGFCQFNGELRLVKIDGDEALYPLTKRGEEELLPKLIAQNGRLIPIKGAQSIDCFSLNRSDLEQLPAIKNPANEGDKELAQNPSDHFLPFNWAFRTVGELELKKIQNDPDFQQDKDIAIIKFLMIPRQVFSKLADKLISKPELKREFLEWIIYRQHKCYQKMFLSSENCIHLYRNQYIREILEKEIQEFILEMKQDGYEYTENISLNNTILNELDILRDQHYEIDKRLGKEPDLETIGKIRSLDCDKILLSLSEYDCAPSAEKTKAHDEALNSTRAKHALYKSTLRDLYSGKEEEHNLEDVKIMNP</sequence>
<dbReference type="HOGENOM" id="CLU_699792_0_0_6"/>
<dbReference type="Proteomes" id="UP000001060">
    <property type="component" value="Chromosome"/>
</dbReference>
<dbReference type="KEGG" id="llo:LLO_1307"/>
<protein>
    <submittedName>
        <fullName evidence="1">Uncharacterized protein</fullName>
    </submittedName>
</protein>
<gene>
    <name evidence="1" type="ordered locus">LLO_1307</name>
</gene>
<reference evidence="1 2" key="1">
    <citation type="journal article" date="2010" name="PLoS Genet.">
        <title>Analysis of the Legionella longbeachae genome and transcriptome uncovers unique strategies to cause Legionnaires' disease.</title>
        <authorList>
            <person name="Cazalet C."/>
            <person name="Gomez-Valero L."/>
            <person name="Rusniok C."/>
            <person name="Lomma M."/>
            <person name="Dervins-Ravault D."/>
            <person name="Newton H."/>
            <person name="Sansom F."/>
            <person name="Jarraud S."/>
            <person name="Zidane N."/>
            <person name="Ma L."/>
            <person name="Bouchier C."/>
            <person name="Etienne J."/>
            <person name="Hartland E."/>
            <person name="Buchrieser C."/>
        </authorList>
    </citation>
    <scope>NUCLEOTIDE SEQUENCE [LARGE SCALE GENOMIC DNA]</scope>
    <source>
        <strain evidence="1 2">NSW150</strain>
    </source>
</reference>
<dbReference type="OrthoDB" id="5643872at2"/>
<name>D3HRY8_LEGLN</name>
<keyword evidence="2" id="KW-1185">Reference proteome</keyword>
<accession>D3HRY8</accession>
<dbReference type="EMBL" id="FN650140">
    <property type="protein sequence ID" value="CBJ11667.1"/>
    <property type="molecule type" value="Genomic_DNA"/>
</dbReference>
<dbReference type="RefSeq" id="WP_003631961.1">
    <property type="nucleotide sequence ID" value="NC_013861.1"/>
</dbReference>
<dbReference type="STRING" id="661367.LLO_1307"/>
<proteinExistence type="predicted"/>
<dbReference type="AlphaFoldDB" id="D3HRY8"/>
<evidence type="ECO:0000313" key="1">
    <source>
        <dbReference type="EMBL" id="CBJ11667.1"/>
    </source>
</evidence>
<dbReference type="GeneID" id="40925545"/>
<organism evidence="1 2">
    <name type="scientific">Legionella longbeachae serogroup 1 (strain NSW150)</name>
    <dbReference type="NCBI Taxonomy" id="661367"/>
    <lineage>
        <taxon>Bacteria</taxon>
        <taxon>Pseudomonadati</taxon>
        <taxon>Pseudomonadota</taxon>
        <taxon>Gammaproteobacteria</taxon>
        <taxon>Legionellales</taxon>
        <taxon>Legionellaceae</taxon>
        <taxon>Legionella</taxon>
    </lineage>
</organism>
<evidence type="ECO:0000313" key="2">
    <source>
        <dbReference type="Proteomes" id="UP000001060"/>
    </source>
</evidence>